<proteinExistence type="predicted"/>
<reference evidence="1" key="1">
    <citation type="submission" date="2018-02" db="EMBL/GenBank/DDBJ databases">
        <title>Rhizophora mucronata_Transcriptome.</title>
        <authorList>
            <person name="Meera S.P."/>
            <person name="Sreeshan A."/>
            <person name="Augustine A."/>
        </authorList>
    </citation>
    <scope>NUCLEOTIDE SEQUENCE</scope>
    <source>
        <tissue evidence="1">Leaf</tissue>
    </source>
</reference>
<name>A0A2P2KMB0_RHIMU</name>
<sequence length="23" mass="2709">MTFDLCPIVFHMTKIFNLIQALL</sequence>
<accession>A0A2P2KMB0</accession>
<protein>
    <submittedName>
        <fullName evidence="1">Uncharacterized protein</fullName>
    </submittedName>
</protein>
<evidence type="ECO:0000313" key="1">
    <source>
        <dbReference type="EMBL" id="MBX06825.1"/>
    </source>
</evidence>
<organism evidence="1">
    <name type="scientific">Rhizophora mucronata</name>
    <name type="common">Asiatic mangrove</name>
    <dbReference type="NCBI Taxonomy" id="61149"/>
    <lineage>
        <taxon>Eukaryota</taxon>
        <taxon>Viridiplantae</taxon>
        <taxon>Streptophyta</taxon>
        <taxon>Embryophyta</taxon>
        <taxon>Tracheophyta</taxon>
        <taxon>Spermatophyta</taxon>
        <taxon>Magnoliopsida</taxon>
        <taxon>eudicotyledons</taxon>
        <taxon>Gunneridae</taxon>
        <taxon>Pentapetalae</taxon>
        <taxon>rosids</taxon>
        <taxon>fabids</taxon>
        <taxon>Malpighiales</taxon>
        <taxon>Rhizophoraceae</taxon>
        <taxon>Rhizophora</taxon>
    </lineage>
</organism>
<dbReference type="EMBL" id="GGEC01026341">
    <property type="protein sequence ID" value="MBX06825.1"/>
    <property type="molecule type" value="Transcribed_RNA"/>
</dbReference>
<dbReference type="AlphaFoldDB" id="A0A2P2KMB0"/>